<protein>
    <recommendedName>
        <fullName evidence="3">Reverse transcriptase domain-containing protein</fullName>
    </recommendedName>
</protein>
<sequence>MGVSLNALLLQGPDLANNLIGVLLRFRTEKVALQGDIESMFYQVKVPLKDRNLLRFLWWPNGDMNSEPEVYRMTVHIFGATSSPSVCNFALRQTAQNYGNQFEPQVAETIFEQYICRRLFSIDRIRRKGNIVSRWC</sequence>
<organism evidence="1 2">
    <name type="scientific">Mytilus galloprovincialis</name>
    <name type="common">Mediterranean mussel</name>
    <dbReference type="NCBI Taxonomy" id="29158"/>
    <lineage>
        <taxon>Eukaryota</taxon>
        <taxon>Metazoa</taxon>
        <taxon>Spiralia</taxon>
        <taxon>Lophotrochozoa</taxon>
        <taxon>Mollusca</taxon>
        <taxon>Bivalvia</taxon>
        <taxon>Autobranchia</taxon>
        <taxon>Pteriomorphia</taxon>
        <taxon>Mytilida</taxon>
        <taxon>Mytiloidea</taxon>
        <taxon>Mytilidae</taxon>
        <taxon>Mytilinae</taxon>
        <taxon>Mytilus</taxon>
    </lineage>
</organism>
<evidence type="ECO:0000313" key="1">
    <source>
        <dbReference type="EMBL" id="VDI04377.1"/>
    </source>
</evidence>
<dbReference type="PANTHER" id="PTHR47331:SF1">
    <property type="entry name" value="GAG-LIKE PROTEIN"/>
    <property type="match status" value="1"/>
</dbReference>
<name>A0A8B6CHM1_MYTGA</name>
<dbReference type="PANTHER" id="PTHR47331">
    <property type="entry name" value="PHD-TYPE DOMAIN-CONTAINING PROTEIN"/>
    <property type="match status" value="1"/>
</dbReference>
<dbReference type="InterPro" id="IPR043502">
    <property type="entry name" value="DNA/RNA_pol_sf"/>
</dbReference>
<dbReference type="AlphaFoldDB" id="A0A8B6CHM1"/>
<reference evidence="1" key="1">
    <citation type="submission" date="2018-11" db="EMBL/GenBank/DDBJ databases">
        <authorList>
            <person name="Alioto T."/>
            <person name="Alioto T."/>
        </authorList>
    </citation>
    <scope>NUCLEOTIDE SEQUENCE</scope>
</reference>
<evidence type="ECO:0008006" key="3">
    <source>
        <dbReference type="Google" id="ProtNLM"/>
    </source>
</evidence>
<accession>A0A8B6CHM1</accession>
<evidence type="ECO:0000313" key="2">
    <source>
        <dbReference type="Proteomes" id="UP000596742"/>
    </source>
</evidence>
<keyword evidence="2" id="KW-1185">Reference proteome</keyword>
<gene>
    <name evidence="1" type="ORF">MGAL_10B001180</name>
</gene>
<dbReference type="OrthoDB" id="10051210at2759"/>
<dbReference type="SUPFAM" id="SSF56672">
    <property type="entry name" value="DNA/RNA polymerases"/>
    <property type="match status" value="1"/>
</dbReference>
<dbReference type="EMBL" id="UYJE01001696">
    <property type="protein sequence ID" value="VDI04377.1"/>
    <property type="molecule type" value="Genomic_DNA"/>
</dbReference>
<comment type="caution">
    <text evidence="1">The sequence shown here is derived from an EMBL/GenBank/DDBJ whole genome shotgun (WGS) entry which is preliminary data.</text>
</comment>
<proteinExistence type="predicted"/>
<dbReference type="Proteomes" id="UP000596742">
    <property type="component" value="Unassembled WGS sequence"/>
</dbReference>